<dbReference type="InterPro" id="IPR009068">
    <property type="entry name" value="uS15_NS1_RNA-bd_sf"/>
</dbReference>
<dbReference type="RefSeq" id="XP_045547881.1">
    <property type="nucleotide sequence ID" value="XM_045691925.1"/>
</dbReference>
<dbReference type="PROSITE" id="PS50404">
    <property type="entry name" value="GST_NTER"/>
    <property type="match status" value="1"/>
</dbReference>
<evidence type="ECO:0000256" key="6">
    <source>
        <dbReference type="ARBA" id="ARBA00022741"/>
    </source>
</evidence>
<feature type="region of interest" description="Disordered" evidence="14">
    <location>
        <begin position="926"/>
        <end position="960"/>
    </location>
</feature>
<comment type="similarity">
    <text evidence="2 13">Belongs to the class-I aminoacyl-tRNA synthetase family.</text>
</comment>
<dbReference type="PANTHER" id="PTHR45765:SF1">
    <property type="entry name" value="METHIONINE--TRNA LIGASE, CYTOPLASMIC"/>
    <property type="match status" value="1"/>
</dbReference>
<dbReference type="InterPro" id="IPR041872">
    <property type="entry name" value="Anticodon_Met"/>
</dbReference>
<dbReference type="PRINTS" id="PR01041">
    <property type="entry name" value="TRNASYNTHMET"/>
</dbReference>
<accession>A0ABM3CMU2</accession>
<dbReference type="SUPFAM" id="SSF52374">
    <property type="entry name" value="Nucleotidylyl transferase"/>
    <property type="match status" value="1"/>
</dbReference>
<keyword evidence="5 13" id="KW-0436">Ligase</keyword>
<dbReference type="Gene3D" id="1.10.287.10">
    <property type="entry name" value="S15/NS1, RNA-binding"/>
    <property type="match status" value="2"/>
</dbReference>
<evidence type="ECO:0000259" key="17">
    <source>
        <dbReference type="PROSITE" id="PS51185"/>
    </source>
</evidence>
<dbReference type="InterPro" id="IPR023458">
    <property type="entry name" value="Met-tRNA_ligase_1"/>
</dbReference>
<evidence type="ECO:0000256" key="5">
    <source>
        <dbReference type="ARBA" id="ARBA00022598"/>
    </source>
</evidence>
<evidence type="ECO:0000259" key="16">
    <source>
        <dbReference type="PROSITE" id="PS50405"/>
    </source>
</evidence>
<feature type="domain" description="WHEP-TRS" evidence="17">
    <location>
        <begin position="961"/>
        <end position="1017"/>
    </location>
</feature>
<dbReference type="EC" id="6.1.1.10" evidence="3"/>
<feature type="compositionally biased region" description="Low complexity" evidence="14">
    <location>
        <begin position="846"/>
        <end position="869"/>
    </location>
</feature>
<dbReference type="InterPro" id="IPR036249">
    <property type="entry name" value="Thioredoxin-like_sf"/>
</dbReference>
<protein>
    <recommendedName>
        <fullName evidence="4">Methionine--tRNA ligase, cytoplasmic</fullName>
        <ecNumber evidence="3">6.1.1.10</ecNumber>
    </recommendedName>
    <alternativeName>
        <fullName evidence="11">Methionyl-tRNA synthetase</fullName>
    </alternativeName>
</protein>
<feature type="region of interest" description="Disordered" evidence="14">
    <location>
        <begin position="203"/>
        <end position="233"/>
    </location>
</feature>
<feature type="domain" description="GST N-terminal" evidence="15">
    <location>
        <begin position="1"/>
        <end position="75"/>
    </location>
</feature>
<dbReference type="InterPro" id="IPR004045">
    <property type="entry name" value="Glutathione_S-Trfase_N"/>
</dbReference>
<keyword evidence="10 13" id="KW-0030">Aminoacyl-tRNA synthetase</keyword>
<dbReference type="HAMAP" id="MF_00098">
    <property type="entry name" value="Met_tRNA_synth_type1"/>
    <property type="match status" value="1"/>
</dbReference>
<reference evidence="19" key="1">
    <citation type="submission" date="2025-08" db="UniProtKB">
        <authorList>
            <consortium name="RefSeq"/>
        </authorList>
    </citation>
    <scope>IDENTIFICATION</scope>
</reference>
<feature type="region of interest" description="Disordered" evidence="14">
    <location>
        <begin position="825"/>
        <end position="875"/>
    </location>
</feature>
<dbReference type="GO" id="GO:0016874">
    <property type="term" value="F:ligase activity"/>
    <property type="evidence" value="ECO:0007669"/>
    <property type="project" value="UniProtKB-KW"/>
</dbReference>
<dbReference type="InterPro" id="IPR015413">
    <property type="entry name" value="Methionyl/Leucyl_tRNA_Synth"/>
</dbReference>
<dbReference type="CDD" id="cd07957">
    <property type="entry name" value="Anticodon_Ia_Met"/>
    <property type="match status" value="1"/>
</dbReference>
<dbReference type="PROSITE" id="PS50405">
    <property type="entry name" value="GST_CTER"/>
    <property type="match status" value="1"/>
</dbReference>
<evidence type="ECO:0000256" key="4">
    <source>
        <dbReference type="ARBA" id="ARBA00018335"/>
    </source>
</evidence>
<evidence type="ECO:0000256" key="1">
    <source>
        <dbReference type="ARBA" id="ARBA00004496"/>
    </source>
</evidence>
<keyword evidence="8" id="KW-0694">RNA-binding</keyword>
<dbReference type="CDD" id="cd00814">
    <property type="entry name" value="MetRS_core"/>
    <property type="match status" value="1"/>
</dbReference>
<dbReference type="Gene3D" id="1.20.1050.10">
    <property type="match status" value="1"/>
</dbReference>
<evidence type="ECO:0000313" key="19">
    <source>
        <dbReference type="RefSeq" id="XP_045547881.1"/>
    </source>
</evidence>
<evidence type="ECO:0000256" key="7">
    <source>
        <dbReference type="ARBA" id="ARBA00022840"/>
    </source>
</evidence>
<proteinExistence type="inferred from homology"/>
<dbReference type="GeneID" id="106566135"/>
<feature type="compositionally biased region" description="Polar residues" evidence="14">
    <location>
        <begin position="203"/>
        <end position="223"/>
    </location>
</feature>
<dbReference type="Gene3D" id="2.20.28.20">
    <property type="entry name" value="Methionyl-tRNA synthetase, Zn-domain"/>
    <property type="match status" value="1"/>
</dbReference>
<sequence>MKLFVSDGNPHCVKVLAVLEFTGVKCDVKHVNHEERVVPYLSRPALPALLLPSGTYLFSPNSICQYLIEVNGQESSDIVNQWLEWEATELQPAVMQALHMVVLQGKGAQTTRVLQGPLSYLDQSLSKRTTLFLTAEMVSVADVVLWAALYPILSDSSLVSGNQTELQHWFERVGMLAACGSAAQTALHGKGLKAESLKTYLQRQPSTHHGQGQVQGRGSQPCNSPEGDDDGDCVLSEEEIQSFAVTWGKGLADLPMVPERQHPILPVEGKRNVLVTSALPYVNNVPHLGNIIGCVLSADVFARYGRLRGWNVLYVCGTDEYGTATENKAREEGLTAQQICDKYHAVHASIYQWFQVDFDFFGRTTTKKQTEIAQNIFWRLHERGFLLEDIVEQLRCEACQRFLADRFVEGTCPYCSYPEARGDQCDKCGKLINAVELREPTCKVCSQTPVVQSSKHLFLDLPKLEAELEQWLEKSTGSGDWTANAKQITRSWVRDGLKPRCITRDLKWGTPVPHPDFSDKVFYVWFDAPIGYLSITANYTDQWEMWWKNPQQVELYNFMAKDNVPFHSVVFPCSLLGAQDNYTLVNHLVATEYLNYEDTKFSKSRGVGVFGDMAKDTGIPSDVWRFYLLYLRPEGQDSAFSWVDMATKNNSELLNNLGNFINRAGMFVSKFFESYVPAMDLQQEDKRLLAQVGWELKQYMNLMDRVKIRDALKCILNISRHGNQYIQVNEPWKKIKGDETDRQRSGTVTGVSVNVACLLSVMLQPYMPTVSQTICQQLNAPPTVTGTMLQGTGNFVCSLPAGHHIGTVSPLFQKLEAEQIESLKKRFGGQQPEEEEEEAKPKKPKTAAQTDVNAQPAPSPASHPAAQTAVNGADAERARELTLAVAEQGEKVRTLKGQKAEKAVIGAEVTKLLELKKQLSLAEGKHPEPVLIKGKKNAQPAPSPASHPAAQTAVNGADAERARELTLAVAEQGEKVRTLKGQKAEKAVIGAEVTKLLELKKQLSLAEGKHPEPVLIKGKKK</sequence>
<evidence type="ECO:0000256" key="2">
    <source>
        <dbReference type="ARBA" id="ARBA00005594"/>
    </source>
</evidence>
<dbReference type="InterPro" id="IPR029038">
    <property type="entry name" value="MetRS_Zn"/>
</dbReference>
<dbReference type="InterPro" id="IPR036282">
    <property type="entry name" value="Glutathione-S-Trfase_C_sf"/>
</dbReference>
<comment type="catalytic activity">
    <reaction evidence="12">
        <text>tRNA(Met) + L-methionine + ATP = L-methionyl-tRNA(Met) + AMP + diphosphate</text>
        <dbReference type="Rhea" id="RHEA:13481"/>
        <dbReference type="Rhea" id="RHEA-COMP:9667"/>
        <dbReference type="Rhea" id="RHEA-COMP:9698"/>
        <dbReference type="ChEBI" id="CHEBI:30616"/>
        <dbReference type="ChEBI" id="CHEBI:33019"/>
        <dbReference type="ChEBI" id="CHEBI:57844"/>
        <dbReference type="ChEBI" id="CHEBI:78442"/>
        <dbReference type="ChEBI" id="CHEBI:78530"/>
        <dbReference type="ChEBI" id="CHEBI:456215"/>
        <dbReference type="EC" id="6.1.1.10"/>
    </reaction>
</comment>
<dbReference type="InterPro" id="IPR009080">
    <property type="entry name" value="tRNAsynth_Ia_anticodon-bd"/>
</dbReference>
<dbReference type="PROSITE" id="PS00178">
    <property type="entry name" value="AA_TRNA_LIGASE_I"/>
    <property type="match status" value="1"/>
</dbReference>
<feature type="compositionally biased region" description="Basic and acidic residues" evidence="14">
    <location>
        <begin position="1002"/>
        <end position="1012"/>
    </location>
</feature>
<dbReference type="CDD" id="cd00939">
    <property type="entry name" value="MetRS_RNA"/>
    <property type="match status" value="2"/>
</dbReference>
<comment type="subcellular location">
    <subcellularLocation>
        <location evidence="1">Cytoplasm</location>
    </subcellularLocation>
</comment>
<keyword evidence="7 13" id="KW-0067">ATP-binding</keyword>
<evidence type="ECO:0000256" key="13">
    <source>
        <dbReference type="RuleBase" id="RU363039"/>
    </source>
</evidence>
<dbReference type="InterPro" id="IPR041598">
    <property type="entry name" value="MARS_N"/>
</dbReference>
<dbReference type="SMART" id="SM00991">
    <property type="entry name" value="WHEP-TRS"/>
    <property type="match status" value="2"/>
</dbReference>
<keyword evidence="9 13" id="KW-0648">Protein biosynthesis</keyword>
<dbReference type="Pfam" id="PF09334">
    <property type="entry name" value="tRNA-synt_1g"/>
    <property type="match status" value="1"/>
</dbReference>
<feature type="compositionally biased region" description="Low complexity" evidence="14">
    <location>
        <begin position="938"/>
        <end position="953"/>
    </location>
</feature>
<dbReference type="InterPro" id="IPR010987">
    <property type="entry name" value="Glutathione-S-Trfase_C-like"/>
</dbReference>
<dbReference type="Proteomes" id="UP001652741">
    <property type="component" value="Chromosome ssa12"/>
</dbReference>
<evidence type="ECO:0000256" key="8">
    <source>
        <dbReference type="ARBA" id="ARBA00022884"/>
    </source>
</evidence>
<dbReference type="Pfam" id="PF19303">
    <property type="entry name" value="Anticodon_3"/>
    <property type="match status" value="1"/>
</dbReference>
<dbReference type="InterPro" id="IPR014729">
    <property type="entry name" value="Rossmann-like_a/b/a_fold"/>
</dbReference>
<evidence type="ECO:0000256" key="10">
    <source>
        <dbReference type="ARBA" id="ARBA00023146"/>
    </source>
</evidence>
<dbReference type="NCBIfam" id="NF001100">
    <property type="entry name" value="PRK00133.1"/>
    <property type="match status" value="1"/>
</dbReference>
<dbReference type="InterPro" id="IPR001412">
    <property type="entry name" value="aa-tRNA-synth_I_CS"/>
</dbReference>
<name>A0ABM3CMU2_SALSA</name>
<dbReference type="SUPFAM" id="SSF47060">
    <property type="entry name" value="S15/NS1 RNA-binding domain"/>
    <property type="match status" value="2"/>
</dbReference>
<dbReference type="SUPFAM" id="SSF47616">
    <property type="entry name" value="GST C-terminal domain-like"/>
    <property type="match status" value="1"/>
</dbReference>
<feature type="domain" description="WHEP-TRS" evidence="17">
    <location>
        <begin position="877"/>
        <end position="933"/>
    </location>
</feature>
<feature type="region of interest" description="Disordered" evidence="14">
    <location>
        <begin position="1002"/>
        <end position="1021"/>
    </location>
</feature>
<feature type="domain" description="GST C-terminal" evidence="16">
    <location>
        <begin position="72"/>
        <end position="201"/>
    </location>
</feature>
<evidence type="ECO:0000313" key="18">
    <source>
        <dbReference type="Proteomes" id="UP001652741"/>
    </source>
</evidence>
<evidence type="ECO:0000256" key="12">
    <source>
        <dbReference type="ARBA" id="ARBA00047364"/>
    </source>
</evidence>
<dbReference type="NCBIfam" id="TIGR00398">
    <property type="entry name" value="metG"/>
    <property type="match status" value="1"/>
</dbReference>
<dbReference type="InterPro" id="IPR033911">
    <property type="entry name" value="MetRS_core"/>
</dbReference>
<organism evidence="18 19">
    <name type="scientific">Salmo salar</name>
    <name type="common">Atlantic salmon</name>
    <dbReference type="NCBI Taxonomy" id="8030"/>
    <lineage>
        <taxon>Eukaryota</taxon>
        <taxon>Metazoa</taxon>
        <taxon>Chordata</taxon>
        <taxon>Craniata</taxon>
        <taxon>Vertebrata</taxon>
        <taxon>Euteleostomi</taxon>
        <taxon>Actinopterygii</taxon>
        <taxon>Neopterygii</taxon>
        <taxon>Teleostei</taxon>
        <taxon>Protacanthopterygii</taxon>
        <taxon>Salmoniformes</taxon>
        <taxon>Salmonidae</taxon>
        <taxon>Salmoninae</taxon>
        <taxon>Salmo</taxon>
    </lineage>
</organism>
<dbReference type="InterPro" id="IPR014758">
    <property type="entry name" value="Met-tRNA_synth"/>
</dbReference>
<dbReference type="InterPro" id="IPR000738">
    <property type="entry name" value="WHEP-TRS_dom"/>
</dbReference>
<evidence type="ECO:0000259" key="15">
    <source>
        <dbReference type="PROSITE" id="PS50404"/>
    </source>
</evidence>
<dbReference type="Gene3D" id="3.40.50.620">
    <property type="entry name" value="HUPs"/>
    <property type="match status" value="1"/>
</dbReference>
<keyword evidence="18" id="KW-1185">Reference proteome</keyword>
<evidence type="ECO:0000256" key="11">
    <source>
        <dbReference type="ARBA" id="ARBA00030904"/>
    </source>
</evidence>
<dbReference type="SUPFAM" id="SSF47323">
    <property type="entry name" value="Anticodon-binding domain of a subclass of class I aminoacyl-tRNA synthetases"/>
    <property type="match status" value="1"/>
</dbReference>
<dbReference type="SUPFAM" id="SSF57770">
    <property type="entry name" value="Methionyl-tRNA synthetase (MetRS), Zn-domain"/>
    <property type="match status" value="1"/>
</dbReference>
<evidence type="ECO:0000256" key="3">
    <source>
        <dbReference type="ARBA" id="ARBA00012838"/>
    </source>
</evidence>
<evidence type="ECO:0000256" key="14">
    <source>
        <dbReference type="SAM" id="MobiDB-lite"/>
    </source>
</evidence>
<dbReference type="SUPFAM" id="SSF52833">
    <property type="entry name" value="Thioredoxin-like"/>
    <property type="match status" value="1"/>
</dbReference>
<dbReference type="CDD" id="cd00570">
    <property type="entry name" value="GST_N_family"/>
    <property type="match status" value="1"/>
</dbReference>
<keyword evidence="6 13" id="KW-0547">Nucleotide-binding</keyword>
<dbReference type="Gene3D" id="3.40.30.10">
    <property type="entry name" value="Glutaredoxin"/>
    <property type="match status" value="1"/>
</dbReference>
<dbReference type="PANTHER" id="PTHR45765">
    <property type="entry name" value="METHIONINE--TRNA LIGASE"/>
    <property type="match status" value="1"/>
</dbReference>
<dbReference type="Pfam" id="PF00458">
    <property type="entry name" value="WHEP-TRS"/>
    <property type="match status" value="2"/>
</dbReference>
<dbReference type="Gene3D" id="1.10.730.10">
    <property type="entry name" value="Isoleucyl-tRNA Synthetase, Domain 1"/>
    <property type="match status" value="1"/>
</dbReference>
<evidence type="ECO:0000256" key="9">
    <source>
        <dbReference type="ARBA" id="ARBA00022917"/>
    </source>
</evidence>
<dbReference type="PROSITE" id="PS51185">
    <property type="entry name" value="WHEP_TRS_2"/>
    <property type="match status" value="2"/>
</dbReference>
<dbReference type="Pfam" id="PF18485">
    <property type="entry name" value="GST_N_5"/>
    <property type="match status" value="1"/>
</dbReference>
<gene>
    <name evidence="19" type="primary">mars1</name>
</gene>